<dbReference type="AlphaFoldDB" id="A0A3N3E6F3"/>
<keyword evidence="1" id="KW-0808">Transferase</keyword>
<accession>A0A3N3E6F3</accession>
<proteinExistence type="predicted"/>
<dbReference type="EMBL" id="RKIK01000003">
    <property type="protein sequence ID" value="ROV62159.1"/>
    <property type="molecule type" value="Genomic_DNA"/>
</dbReference>
<sequence>MAADKLSTSQLAKLRDIPAKEFFQQLKRAGYINRSDDGWVLTDIGAKFGGEYVQHTKFGQFIVWPENLLIDDTLSSGNLLSATQLGERLKLTAKRLNLLLSELGWIIKTEQGWQATPAGLTHGAQQKSDKQSQQLFVMWHDTITRNQRLKQTVLEYLGQDAEAKATDKSFSNFQQKFAAKHRTLDGHYVRSRAELIIDNWLYMNGIVHAYDRPLPIEAEQLSDFYLPSGKVYLQYWGNDHGKMSEQEIERIRGIYQQHQFALVEVFADEIDKLDDILPSRLRPHGIKAY</sequence>
<dbReference type="Proteomes" id="UP000278792">
    <property type="component" value="Unassembled WGS sequence"/>
</dbReference>
<keyword evidence="1" id="KW-0418">Kinase</keyword>
<evidence type="ECO:0000313" key="1">
    <source>
        <dbReference type="EMBL" id="ROV62159.1"/>
    </source>
</evidence>
<dbReference type="RefSeq" id="WP_123780260.1">
    <property type="nucleotide sequence ID" value="NZ_RKIK01000003.1"/>
</dbReference>
<organism evidence="1 2">
    <name type="scientific">Vibrio ponticus</name>
    <dbReference type="NCBI Taxonomy" id="265668"/>
    <lineage>
        <taxon>Bacteria</taxon>
        <taxon>Pseudomonadati</taxon>
        <taxon>Pseudomonadota</taxon>
        <taxon>Gammaproteobacteria</taxon>
        <taxon>Vibrionales</taxon>
        <taxon>Vibrionaceae</taxon>
        <taxon>Vibrio</taxon>
    </lineage>
</organism>
<protein>
    <submittedName>
        <fullName evidence="1">Glycerol kinase</fullName>
    </submittedName>
</protein>
<evidence type="ECO:0000313" key="2">
    <source>
        <dbReference type="Proteomes" id="UP000278792"/>
    </source>
</evidence>
<gene>
    <name evidence="1" type="ORF">EGH82_02030</name>
</gene>
<reference evidence="1 2" key="1">
    <citation type="submission" date="2018-11" db="EMBL/GenBank/DDBJ databases">
        <title>Vibrio ponticus strain CAIM 1751 pathogenic for the snapper Lutjanus guttatus.</title>
        <authorList>
            <person name="Soto-Rodriguez S."/>
            <person name="Lozano-Olvera R."/>
            <person name="Gomez-Gil B."/>
        </authorList>
    </citation>
    <scope>NUCLEOTIDE SEQUENCE [LARGE SCALE GENOMIC DNA]</scope>
    <source>
        <strain evidence="1 2">CAIM 1751</strain>
    </source>
</reference>
<name>A0A3N3E6F3_9VIBR</name>
<comment type="caution">
    <text evidence="1">The sequence shown here is derived from an EMBL/GenBank/DDBJ whole genome shotgun (WGS) entry which is preliminary data.</text>
</comment>
<dbReference type="GO" id="GO:0016301">
    <property type="term" value="F:kinase activity"/>
    <property type="evidence" value="ECO:0007669"/>
    <property type="project" value="UniProtKB-KW"/>
</dbReference>